<dbReference type="GO" id="GO:0016787">
    <property type="term" value="F:hydrolase activity"/>
    <property type="evidence" value="ECO:0007669"/>
    <property type="project" value="UniProtKB-KW"/>
</dbReference>
<keyword evidence="2" id="KW-1277">Toxin-antitoxin system</keyword>
<evidence type="ECO:0000256" key="3">
    <source>
        <dbReference type="ARBA" id="ARBA00022722"/>
    </source>
</evidence>
<reference evidence="8 9" key="1">
    <citation type="submission" date="2018-03" db="EMBL/GenBank/DDBJ databases">
        <title>The ancient ancestry and fast evolution of plastids.</title>
        <authorList>
            <person name="Moore K.R."/>
            <person name="Magnabosco C."/>
            <person name="Momper L."/>
            <person name="Gold D.A."/>
            <person name="Bosak T."/>
            <person name="Fournier G.P."/>
        </authorList>
    </citation>
    <scope>NUCLEOTIDE SEQUENCE [LARGE SCALE GENOMIC DNA]</scope>
    <source>
        <strain evidence="8 9">CCALA 016</strain>
    </source>
</reference>
<dbReference type="GO" id="GO:0004519">
    <property type="term" value="F:endonuclease activity"/>
    <property type="evidence" value="ECO:0007669"/>
    <property type="project" value="UniProtKB-KW"/>
</dbReference>
<evidence type="ECO:0000256" key="6">
    <source>
        <dbReference type="ARBA" id="ARBA00022884"/>
    </source>
</evidence>
<evidence type="ECO:0000256" key="4">
    <source>
        <dbReference type="ARBA" id="ARBA00022759"/>
    </source>
</evidence>
<evidence type="ECO:0000256" key="7">
    <source>
        <dbReference type="ARBA" id="ARBA00023016"/>
    </source>
</evidence>
<dbReference type="GO" id="GO:0003729">
    <property type="term" value="F:mRNA binding"/>
    <property type="evidence" value="ECO:0007669"/>
    <property type="project" value="InterPro"/>
</dbReference>
<name>A0A2T1LQU1_9CHRO</name>
<evidence type="ECO:0000313" key="8">
    <source>
        <dbReference type="EMBL" id="PSF30017.1"/>
    </source>
</evidence>
<dbReference type="InterPro" id="IPR012933">
    <property type="entry name" value="HicA_mRNA_interferase"/>
</dbReference>
<evidence type="ECO:0000256" key="1">
    <source>
        <dbReference type="ARBA" id="ARBA00006620"/>
    </source>
</evidence>
<gene>
    <name evidence="8" type="ORF">C7H19_24125</name>
</gene>
<organism evidence="8 9">
    <name type="scientific">Aphanothece hegewaldii CCALA 016</name>
    <dbReference type="NCBI Taxonomy" id="2107694"/>
    <lineage>
        <taxon>Bacteria</taxon>
        <taxon>Bacillati</taxon>
        <taxon>Cyanobacteriota</taxon>
        <taxon>Cyanophyceae</taxon>
        <taxon>Oscillatoriophycideae</taxon>
        <taxon>Chroococcales</taxon>
        <taxon>Aphanothecaceae</taxon>
        <taxon>Aphanothece</taxon>
    </lineage>
</organism>
<dbReference type="Pfam" id="PF07927">
    <property type="entry name" value="HicA_toxin"/>
    <property type="match status" value="1"/>
</dbReference>
<comment type="similarity">
    <text evidence="1">Belongs to the HicA mRNA interferase family.</text>
</comment>
<dbReference type="Gene3D" id="3.30.920.30">
    <property type="entry name" value="Hypothetical protein"/>
    <property type="match status" value="1"/>
</dbReference>
<protein>
    <submittedName>
        <fullName evidence="8">Addiction module toxin, HicA family</fullName>
    </submittedName>
</protein>
<dbReference type="EMBL" id="PXOH01000060">
    <property type="protein sequence ID" value="PSF30017.1"/>
    <property type="molecule type" value="Genomic_DNA"/>
</dbReference>
<keyword evidence="3" id="KW-0540">Nuclease</keyword>
<evidence type="ECO:0000256" key="2">
    <source>
        <dbReference type="ARBA" id="ARBA00022649"/>
    </source>
</evidence>
<keyword evidence="6" id="KW-0694">RNA-binding</keyword>
<keyword evidence="7" id="KW-0346">Stress response</keyword>
<dbReference type="OrthoDB" id="9811409at2"/>
<reference evidence="8 9" key="2">
    <citation type="submission" date="2018-03" db="EMBL/GenBank/DDBJ databases">
        <authorList>
            <person name="Keele B.F."/>
        </authorList>
    </citation>
    <scope>NUCLEOTIDE SEQUENCE [LARGE SCALE GENOMIC DNA]</scope>
    <source>
        <strain evidence="8 9">CCALA 016</strain>
    </source>
</reference>
<sequence>MKVKQILYLLKAEGWYVSRFRGSHRQLKNASIAGTVTVSGHLSRDIHPKILGRICQQANLKKINYDYSP</sequence>
<evidence type="ECO:0000256" key="5">
    <source>
        <dbReference type="ARBA" id="ARBA00022801"/>
    </source>
</evidence>
<evidence type="ECO:0000313" key="9">
    <source>
        <dbReference type="Proteomes" id="UP000239001"/>
    </source>
</evidence>
<keyword evidence="9" id="KW-1185">Reference proteome</keyword>
<dbReference type="RefSeq" id="WP_106459460.1">
    <property type="nucleotide sequence ID" value="NZ_PXOH01000060.1"/>
</dbReference>
<dbReference type="InterPro" id="IPR038570">
    <property type="entry name" value="HicA_sf"/>
</dbReference>
<dbReference type="SUPFAM" id="SSF54786">
    <property type="entry name" value="YcfA/nrd intein domain"/>
    <property type="match status" value="1"/>
</dbReference>
<keyword evidence="4" id="KW-0255">Endonuclease</keyword>
<accession>A0A2T1LQU1</accession>
<comment type="caution">
    <text evidence="8">The sequence shown here is derived from an EMBL/GenBank/DDBJ whole genome shotgun (WGS) entry which is preliminary data.</text>
</comment>
<proteinExistence type="inferred from homology"/>
<dbReference type="Proteomes" id="UP000239001">
    <property type="component" value="Unassembled WGS sequence"/>
</dbReference>
<dbReference type="AlphaFoldDB" id="A0A2T1LQU1"/>
<keyword evidence="5" id="KW-0378">Hydrolase</keyword>